<dbReference type="EMBL" id="BT075821">
    <property type="protein sequence ID" value="ACO10245.1"/>
    <property type="molecule type" value="mRNA"/>
</dbReference>
<dbReference type="PANTHER" id="PTHR12649:SF11">
    <property type="entry name" value="PEPTIDYL-TRNA HYDROLASE 2, MITOCHONDRIAL"/>
    <property type="match status" value="1"/>
</dbReference>
<dbReference type="EC" id="3.1.1.29" evidence="3"/>
<comment type="subcellular location">
    <subcellularLocation>
        <location evidence="2">Cytoplasm</location>
    </subcellularLocation>
</comment>
<keyword evidence="4" id="KW-0963">Cytoplasm</keyword>
<comment type="similarity">
    <text evidence="6">Belongs to the PTH2 family.</text>
</comment>
<evidence type="ECO:0000256" key="1">
    <source>
        <dbReference type="ARBA" id="ARBA00003043"/>
    </source>
</evidence>
<keyword evidence="5 8" id="KW-0378">Hydrolase</keyword>
<evidence type="ECO:0000256" key="3">
    <source>
        <dbReference type="ARBA" id="ARBA00013260"/>
    </source>
</evidence>
<dbReference type="FunFam" id="3.40.1490.10:FF:000001">
    <property type="entry name" value="Peptidyl-tRNA hydrolase 2"/>
    <property type="match status" value="1"/>
</dbReference>
<sequence length="175" mass="19008">MDEGLIRPVLLSLGGLVTGWPACSLFQHGTHHTPSKREEPPMGRNKELIAQAQRTGCKMVLIVRTDLKMSKGKTAAQCCHAALEAYKRAKSGGSRAKQVLRLWETIGQKKVTLKADSEEQLLELHRTANEKGLISAIIKDAGKTEVEPGTLTVLAIGPDVEPKVDEVSGTLKLLH</sequence>
<dbReference type="PANTHER" id="PTHR12649">
    <property type="entry name" value="PEPTIDYL-TRNA HYDROLASE 2"/>
    <property type="match status" value="1"/>
</dbReference>
<dbReference type="Gene3D" id="3.40.1490.10">
    <property type="entry name" value="Bit1"/>
    <property type="match status" value="1"/>
</dbReference>
<gene>
    <name evidence="8" type="primary">PTH2</name>
</gene>
<dbReference type="SUPFAM" id="SSF102462">
    <property type="entry name" value="Peptidyl-tRNA hydrolase II"/>
    <property type="match status" value="1"/>
</dbReference>
<evidence type="ECO:0000256" key="6">
    <source>
        <dbReference type="ARBA" id="ARBA00038050"/>
    </source>
</evidence>
<name>C1BMJ2_CALRO</name>
<evidence type="ECO:0000256" key="2">
    <source>
        <dbReference type="ARBA" id="ARBA00004496"/>
    </source>
</evidence>
<comment type="function">
    <text evidence="1">The natural substrate for this enzyme may be peptidyl-tRNAs which drop off the ribosome during protein synthesis.</text>
</comment>
<dbReference type="AlphaFoldDB" id="C1BMJ2"/>
<dbReference type="GO" id="GO:0004045">
    <property type="term" value="F:peptidyl-tRNA hydrolase activity"/>
    <property type="evidence" value="ECO:0007669"/>
    <property type="project" value="UniProtKB-EC"/>
</dbReference>
<dbReference type="Pfam" id="PF01981">
    <property type="entry name" value="PTH2"/>
    <property type="match status" value="1"/>
</dbReference>
<evidence type="ECO:0000256" key="7">
    <source>
        <dbReference type="ARBA" id="ARBA00048707"/>
    </source>
</evidence>
<accession>C1BMJ2</accession>
<proteinExistence type="evidence at transcript level"/>
<dbReference type="InterPro" id="IPR023476">
    <property type="entry name" value="Pep_tRNA_hydro_II_dom_sf"/>
</dbReference>
<dbReference type="NCBIfam" id="NF003314">
    <property type="entry name" value="PRK04322.1"/>
    <property type="match status" value="1"/>
</dbReference>
<reference evidence="8" key="1">
    <citation type="submission" date="2009-03" db="EMBL/GenBank/DDBJ databases">
        <title>Caligus rogercresseyi ESTs and full-length cDNAs.</title>
        <authorList>
            <person name="Yasuike M."/>
            <person name="von Schalburg K."/>
            <person name="Cooper G."/>
            <person name="Leong J."/>
            <person name="Jones S.R.M."/>
            <person name="Koop B.F."/>
        </authorList>
    </citation>
    <scope>NUCLEOTIDE SEQUENCE</scope>
    <source>
        <tissue evidence="8">Whole tissue</tissue>
    </source>
</reference>
<dbReference type="GO" id="GO:0005829">
    <property type="term" value="C:cytosol"/>
    <property type="evidence" value="ECO:0007669"/>
    <property type="project" value="TreeGrafter"/>
</dbReference>
<protein>
    <recommendedName>
        <fullName evidence="3">peptidyl-tRNA hydrolase</fullName>
        <ecNumber evidence="3">3.1.1.29</ecNumber>
    </recommendedName>
</protein>
<evidence type="ECO:0000256" key="4">
    <source>
        <dbReference type="ARBA" id="ARBA00022490"/>
    </source>
</evidence>
<dbReference type="InterPro" id="IPR034759">
    <property type="entry name" value="Pept_tRNA_hydro_arch"/>
</dbReference>
<evidence type="ECO:0000313" key="8">
    <source>
        <dbReference type="EMBL" id="ACO10245.1"/>
    </source>
</evidence>
<dbReference type="CDD" id="cd02430">
    <property type="entry name" value="PTH2"/>
    <property type="match status" value="1"/>
</dbReference>
<evidence type="ECO:0000256" key="5">
    <source>
        <dbReference type="ARBA" id="ARBA00022801"/>
    </source>
</evidence>
<dbReference type="HAMAP" id="MF_00628">
    <property type="entry name" value="Pept_tRNA_hydro_arch"/>
    <property type="match status" value="1"/>
</dbReference>
<dbReference type="InterPro" id="IPR002833">
    <property type="entry name" value="PTH2"/>
</dbReference>
<comment type="catalytic activity">
    <reaction evidence="7">
        <text>an N-acyl-L-alpha-aminoacyl-tRNA + H2O = an N-acyl-L-amino acid + a tRNA + H(+)</text>
        <dbReference type="Rhea" id="RHEA:54448"/>
        <dbReference type="Rhea" id="RHEA-COMP:10123"/>
        <dbReference type="Rhea" id="RHEA-COMP:13883"/>
        <dbReference type="ChEBI" id="CHEBI:15377"/>
        <dbReference type="ChEBI" id="CHEBI:15378"/>
        <dbReference type="ChEBI" id="CHEBI:59874"/>
        <dbReference type="ChEBI" id="CHEBI:78442"/>
        <dbReference type="ChEBI" id="CHEBI:138191"/>
        <dbReference type="EC" id="3.1.1.29"/>
    </reaction>
</comment>
<dbReference type="NCBIfam" id="TIGR00283">
    <property type="entry name" value="arch_pth2"/>
    <property type="match status" value="1"/>
</dbReference>
<organism evidence="8">
    <name type="scientific">Caligus rogercresseyi</name>
    <name type="common">Sea louse</name>
    <dbReference type="NCBI Taxonomy" id="217165"/>
    <lineage>
        <taxon>Eukaryota</taxon>
        <taxon>Metazoa</taxon>
        <taxon>Ecdysozoa</taxon>
        <taxon>Arthropoda</taxon>
        <taxon>Crustacea</taxon>
        <taxon>Multicrustacea</taxon>
        <taxon>Hexanauplia</taxon>
        <taxon>Copepoda</taxon>
        <taxon>Siphonostomatoida</taxon>
        <taxon>Caligidae</taxon>
        <taxon>Caligus</taxon>
    </lineage>
</organism>